<evidence type="ECO:0000313" key="11">
    <source>
        <dbReference type="Proteomes" id="UP000054350"/>
    </source>
</evidence>
<feature type="transmembrane region" description="Helical" evidence="9">
    <location>
        <begin position="298"/>
        <end position="317"/>
    </location>
</feature>
<feature type="transmembrane region" description="Helical" evidence="9">
    <location>
        <begin position="194"/>
        <end position="214"/>
    </location>
</feature>
<evidence type="ECO:0000256" key="8">
    <source>
        <dbReference type="SAM" id="MobiDB-lite"/>
    </source>
</evidence>
<feature type="transmembrane region" description="Helical" evidence="9">
    <location>
        <begin position="254"/>
        <end position="277"/>
    </location>
</feature>
<dbReference type="eggNOG" id="ENOG502QPKH">
    <property type="taxonomic scope" value="Eukaryota"/>
</dbReference>
<feature type="transmembrane region" description="Helical" evidence="9">
    <location>
        <begin position="390"/>
        <end position="411"/>
    </location>
</feature>
<name>A0A0L0SH99_ALLM3</name>
<feature type="region of interest" description="Disordered" evidence="8">
    <location>
        <begin position="1"/>
        <end position="27"/>
    </location>
</feature>
<dbReference type="GO" id="GO:0005886">
    <property type="term" value="C:plasma membrane"/>
    <property type="evidence" value="ECO:0007669"/>
    <property type="project" value="UniProtKB-SubCell"/>
</dbReference>
<protein>
    <submittedName>
        <fullName evidence="10">Arsenical-resistance protein</fullName>
    </submittedName>
</protein>
<dbReference type="Pfam" id="PF01758">
    <property type="entry name" value="SBF"/>
    <property type="match status" value="1"/>
</dbReference>
<evidence type="ECO:0000313" key="10">
    <source>
        <dbReference type="EMBL" id="KNE61824.1"/>
    </source>
</evidence>
<dbReference type="GO" id="GO:0015297">
    <property type="term" value="F:antiporter activity"/>
    <property type="evidence" value="ECO:0007669"/>
    <property type="project" value="InterPro"/>
</dbReference>
<dbReference type="OMA" id="MVLMWGY"/>
<dbReference type="VEuPathDB" id="FungiDB:AMAG_07101"/>
<dbReference type="Proteomes" id="UP000054350">
    <property type="component" value="Unassembled WGS sequence"/>
</dbReference>
<dbReference type="OrthoDB" id="187348at2759"/>
<dbReference type="GO" id="GO:0015104">
    <property type="term" value="F:antimonite transmembrane transporter activity"/>
    <property type="evidence" value="ECO:0007669"/>
    <property type="project" value="TreeGrafter"/>
</dbReference>
<keyword evidence="6 9" id="KW-1133">Transmembrane helix</keyword>
<dbReference type="InterPro" id="IPR038770">
    <property type="entry name" value="Na+/solute_symporter_sf"/>
</dbReference>
<organism evidence="10 11">
    <name type="scientific">Allomyces macrogynus (strain ATCC 38327)</name>
    <name type="common">Allomyces javanicus var. macrogynus</name>
    <dbReference type="NCBI Taxonomy" id="578462"/>
    <lineage>
        <taxon>Eukaryota</taxon>
        <taxon>Fungi</taxon>
        <taxon>Fungi incertae sedis</taxon>
        <taxon>Blastocladiomycota</taxon>
        <taxon>Blastocladiomycetes</taxon>
        <taxon>Blastocladiales</taxon>
        <taxon>Blastocladiaceae</taxon>
        <taxon>Allomyces</taxon>
    </lineage>
</organism>
<keyword evidence="3" id="KW-0813">Transport</keyword>
<dbReference type="AlphaFoldDB" id="A0A0L0SH99"/>
<dbReference type="InterPro" id="IPR004706">
    <property type="entry name" value="Arsenical-R_Acr3"/>
</dbReference>
<keyword evidence="4" id="KW-1003">Cell membrane</keyword>
<evidence type="ECO:0000256" key="1">
    <source>
        <dbReference type="ARBA" id="ARBA00004651"/>
    </source>
</evidence>
<keyword evidence="7 9" id="KW-0472">Membrane</keyword>
<dbReference type="NCBIfam" id="TIGR00832">
    <property type="entry name" value="acr3"/>
    <property type="match status" value="1"/>
</dbReference>
<sequence>MADEPSVARPRSSHRRPDSHDASKTSLDCLVNVDPNATFPAAAATGNDDHHDDDVKNAAALLSPPAQDRSADTDEVAAPTLNIFQRFLTVWVLLAMVIGVLVGYYIPDVPKALDKATVADVSIPIAVLLWGIILPMMLQIDFAALRNVLRLPKAIVLTTLVNYAIQPFTMYLLAWLFFKVIFASYLGTTRANEYLVGSLLLGGAPCTAMVFVWSTLMHGDAAYTLAQVAVNDLVLLVLYSPTVKLLAGTADIPLPWATLLASVGFFVLIPLVLGVAIRAALMHTASGRTWLETKLIPWLNSLSAVFLVLMVVLLFMTQATAVTTKIIDILVIAVPLTLQTVLIWGITYAAALWLRIPYEVAGPATLIACSNFFEMAVAVAVALYGPASGAALATVVGVLIEVPLMLALVAVNNRTRGVFDRRCAVVVQDGEHVE</sequence>
<dbReference type="GO" id="GO:0015105">
    <property type="term" value="F:arsenite transmembrane transporter activity"/>
    <property type="evidence" value="ECO:0007669"/>
    <property type="project" value="TreeGrafter"/>
</dbReference>
<keyword evidence="5 9" id="KW-0812">Transmembrane</keyword>
<gene>
    <name evidence="10" type="ORF">AMAG_07101</name>
</gene>
<comment type="subcellular location">
    <subcellularLocation>
        <location evidence="1">Cell membrane</location>
        <topology evidence="1">Multi-pass membrane protein</topology>
    </subcellularLocation>
</comment>
<accession>A0A0L0SH99</accession>
<evidence type="ECO:0000256" key="9">
    <source>
        <dbReference type="SAM" id="Phobius"/>
    </source>
</evidence>
<keyword evidence="11" id="KW-1185">Reference proteome</keyword>
<feature type="transmembrane region" description="Helical" evidence="9">
    <location>
        <begin position="154"/>
        <end position="182"/>
    </location>
</feature>
<evidence type="ECO:0000256" key="2">
    <source>
        <dbReference type="ARBA" id="ARBA00010110"/>
    </source>
</evidence>
<evidence type="ECO:0000256" key="7">
    <source>
        <dbReference type="ARBA" id="ARBA00023136"/>
    </source>
</evidence>
<reference evidence="10 11" key="1">
    <citation type="submission" date="2009-11" db="EMBL/GenBank/DDBJ databases">
        <title>Annotation of Allomyces macrogynus ATCC 38327.</title>
        <authorList>
            <consortium name="The Broad Institute Genome Sequencing Platform"/>
            <person name="Russ C."/>
            <person name="Cuomo C."/>
            <person name="Burger G."/>
            <person name="Gray M.W."/>
            <person name="Holland P.W.H."/>
            <person name="King N."/>
            <person name="Lang F.B.F."/>
            <person name="Roger A.J."/>
            <person name="Ruiz-Trillo I."/>
            <person name="Young S.K."/>
            <person name="Zeng Q."/>
            <person name="Gargeya S."/>
            <person name="Fitzgerald M."/>
            <person name="Haas B."/>
            <person name="Abouelleil A."/>
            <person name="Alvarado L."/>
            <person name="Arachchi H.M."/>
            <person name="Berlin A."/>
            <person name="Chapman S.B."/>
            <person name="Gearin G."/>
            <person name="Goldberg J."/>
            <person name="Griggs A."/>
            <person name="Gujja S."/>
            <person name="Hansen M."/>
            <person name="Heiman D."/>
            <person name="Howarth C."/>
            <person name="Larimer J."/>
            <person name="Lui A."/>
            <person name="MacDonald P.J.P."/>
            <person name="McCowen C."/>
            <person name="Montmayeur A."/>
            <person name="Murphy C."/>
            <person name="Neiman D."/>
            <person name="Pearson M."/>
            <person name="Priest M."/>
            <person name="Roberts A."/>
            <person name="Saif S."/>
            <person name="Shea T."/>
            <person name="Sisk P."/>
            <person name="Stolte C."/>
            <person name="Sykes S."/>
            <person name="Wortman J."/>
            <person name="Nusbaum C."/>
            <person name="Birren B."/>
        </authorList>
    </citation>
    <scope>NUCLEOTIDE SEQUENCE [LARGE SCALE GENOMIC DNA]</scope>
    <source>
        <strain evidence="10 11">ATCC 38327</strain>
    </source>
</reference>
<dbReference type="STRING" id="578462.A0A0L0SH99"/>
<dbReference type="PANTHER" id="PTHR43057:SF1">
    <property type="entry name" value="ARSENICAL-RESISTANCE PROTEIN 3"/>
    <property type="match status" value="1"/>
</dbReference>
<evidence type="ECO:0000256" key="5">
    <source>
        <dbReference type="ARBA" id="ARBA00022692"/>
    </source>
</evidence>
<reference evidence="11" key="2">
    <citation type="submission" date="2009-11" db="EMBL/GenBank/DDBJ databases">
        <title>The Genome Sequence of Allomyces macrogynus strain ATCC 38327.</title>
        <authorList>
            <consortium name="The Broad Institute Genome Sequencing Platform"/>
            <person name="Russ C."/>
            <person name="Cuomo C."/>
            <person name="Shea T."/>
            <person name="Young S.K."/>
            <person name="Zeng Q."/>
            <person name="Koehrsen M."/>
            <person name="Haas B."/>
            <person name="Borodovsky M."/>
            <person name="Guigo R."/>
            <person name="Alvarado L."/>
            <person name="Berlin A."/>
            <person name="Borenstein D."/>
            <person name="Chen Z."/>
            <person name="Engels R."/>
            <person name="Freedman E."/>
            <person name="Gellesch M."/>
            <person name="Goldberg J."/>
            <person name="Griggs A."/>
            <person name="Gujja S."/>
            <person name="Heiman D."/>
            <person name="Hepburn T."/>
            <person name="Howarth C."/>
            <person name="Jen D."/>
            <person name="Larson L."/>
            <person name="Lewis B."/>
            <person name="Mehta T."/>
            <person name="Park D."/>
            <person name="Pearson M."/>
            <person name="Roberts A."/>
            <person name="Saif S."/>
            <person name="Shenoy N."/>
            <person name="Sisk P."/>
            <person name="Stolte C."/>
            <person name="Sykes S."/>
            <person name="Walk T."/>
            <person name="White J."/>
            <person name="Yandava C."/>
            <person name="Burger G."/>
            <person name="Gray M.W."/>
            <person name="Holland P.W.H."/>
            <person name="King N."/>
            <person name="Lang F.B.F."/>
            <person name="Roger A.J."/>
            <person name="Ruiz-Trillo I."/>
            <person name="Lander E."/>
            <person name="Nusbaum C."/>
        </authorList>
    </citation>
    <scope>NUCLEOTIDE SEQUENCE [LARGE SCALE GENOMIC DNA]</scope>
    <source>
        <strain evidence="11">ATCC 38327</strain>
    </source>
</reference>
<evidence type="ECO:0000256" key="6">
    <source>
        <dbReference type="ARBA" id="ARBA00022989"/>
    </source>
</evidence>
<dbReference type="PANTHER" id="PTHR43057">
    <property type="entry name" value="ARSENITE EFFLUX TRANSPORTER"/>
    <property type="match status" value="1"/>
</dbReference>
<dbReference type="EMBL" id="GG745339">
    <property type="protein sequence ID" value="KNE61824.1"/>
    <property type="molecule type" value="Genomic_DNA"/>
</dbReference>
<feature type="transmembrane region" description="Helical" evidence="9">
    <location>
        <begin position="87"/>
        <end position="106"/>
    </location>
</feature>
<dbReference type="InterPro" id="IPR002657">
    <property type="entry name" value="BilAc:Na_symport/Acr3"/>
</dbReference>
<comment type="similarity">
    <text evidence="2">Belongs to the arsenical resistance-3 (ACR3) (TC 2.A.59) family.</text>
</comment>
<feature type="transmembrane region" description="Helical" evidence="9">
    <location>
        <begin position="366"/>
        <end position="384"/>
    </location>
</feature>
<feature type="transmembrane region" description="Helical" evidence="9">
    <location>
        <begin position="121"/>
        <end position="142"/>
    </location>
</feature>
<proteinExistence type="inferred from homology"/>
<feature type="transmembrane region" description="Helical" evidence="9">
    <location>
        <begin position="329"/>
        <end position="354"/>
    </location>
</feature>
<dbReference type="Gene3D" id="1.20.1530.20">
    <property type="match status" value="1"/>
</dbReference>
<evidence type="ECO:0000256" key="4">
    <source>
        <dbReference type="ARBA" id="ARBA00022475"/>
    </source>
</evidence>
<evidence type="ECO:0000256" key="3">
    <source>
        <dbReference type="ARBA" id="ARBA00022448"/>
    </source>
</evidence>